<dbReference type="Proteomes" id="UP000053477">
    <property type="component" value="Unassembled WGS sequence"/>
</dbReference>
<reference evidence="1 2" key="1">
    <citation type="submission" date="2015-04" db="EMBL/GenBank/DDBJ databases">
        <title>Complete genome sequence of Schizopora paradoxa KUC8140, a cosmopolitan wood degrader in East Asia.</title>
        <authorList>
            <consortium name="DOE Joint Genome Institute"/>
            <person name="Min B."/>
            <person name="Park H."/>
            <person name="Jang Y."/>
            <person name="Kim J.-J."/>
            <person name="Kim K.H."/>
            <person name="Pangilinan J."/>
            <person name="Lipzen A."/>
            <person name="Riley R."/>
            <person name="Grigoriev I.V."/>
            <person name="Spatafora J.W."/>
            <person name="Choi I.-G."/>
        </authorList>
    </citation>
    <scope>NUCLEOTIDE SEQUENCE [LARGE SCALE GENOMIC DNA]</scope>
    <source>
        <strain evidence="1 2">KUC8140</strain>
    </source>
</reference>
<evidence type="ECO:0008006" key="3">
    <source>
        <dbReference type="Google" id="ProtNLM"/>
    </source>
</evidence>
<keyword evidence="2" id="KW-1185">Reference proteome</keyword>
<name>A0A0H2RPZ1_9AGAM</name>
<sequence>AKSLTKKAQIQSEEKEDLVQLAVSVYRAELKKPKDDRKGARTVCKEVSDEYQTKTGRSVRVDHNTMLRRLNGATKSHAESHAAKSWLSSNEVETVISFAEELSERGIPLTLKTLEEHVNFIVRARLGTIFTGVGKNW</sequence>
<feature type="non-terminal residue" evidence="1">
    <location>
        <position position="1"/>
    </location>
</feature>
<evidence type="ECO:0000313" key="1">
    <source>
        <dbReference type="EMBL" id="KLO13909.1"/>
    </source>
</evidence>
<organism evidence="1 2">
    <name type="scientific">Schizopora paradoxa</name>
    <dbReference type="NCBI Taxonomy" id="27342"/>
    <lineage>
        <taxon>Eukaryota</taxon>
        <taxon>Fungi</taxon>
        <taxon>Dikarya</taxon>
        <taxon>Basidiomycota</taxon>
        <taxon>Agaricomycotina</taxon>
        <taxon>Agaricomycetes</taxon>
        <taxon>Hymenochaetales</taxon>
        <taxon>Schizoporaceae</taxon>
        <taxon>Schizopora</taxon>
    </lineage>
</organism>
<gene>
    <name evidence="1" type="ORF">SCHPADRAFT_812025</name>
</gene>
<evidence type="ECO:0000313" key="2">
    <source>
        <dbReference type="Proteomes" id="UP000053477"/>
    </source>
</evidence>
<accession>A0A0H2RPZ1</accession>
<feature type="non-terminal residue" evidence="1">
    <location>
        <position position="137"/>
    </location>
</feature>
<dbReference type="EMBL" id="KQ085952">
    <property type="protein sequence ID" value="KLO13909.1"/>
    <property type="molecule type" value="Genomic_DNA"/>
</dbReference>
<dbReference type="InParanoid" id="A0A0H2RPZ1"/>
<dbReference type="STRING" id="27342.A0A0H2RPZ1"/>
<dbReference type="AlphaFoldDB" id="A0A0H2RPZ1"/>
<protein>
    <recommendedName>
        <fullName evidence="3">HTH CENPB-type domain-containing protein</fullName>
    </recommendedName>
</protein>
<proteinExistence type="predicted"/>
<dbReference type="OrthoDB" id="2668963at2759"/>